<accession>A0ABD3R1T3</accession>
<name>A0ABD3R1T3_9STRA</name>
<gene>
    <name evidence="2" type="ORF">ACHAXA_006368</name>
</gene>
<keyword evidence="3" id="KW-1185">Reference proteome</keyword>
<comment type="caution">
    <text evidence="2">The sequence shown here is derived from an EMBL/GenBank/DDBJ whole genome shotgun (WGS) entry which is preliminary data.</text>
</comment>
<protein>
    <recommendedName>
        <fullName evidence="4">SET domain-containing protein</fullName>
    </recommendedName>
</protein>
<dbReference type="AlphaFoldDB" id="A0ABD3R1T3"/>
<dbReference type="Gene3D" id="2.170.270.10">
    <property type="entry name" value="SET domain"/>
    <property type="match status" value="1"/>
</dbReference>
<dbReference type="InterPro" id="IPR046341">
    <property type="entry name" value="SET_dom_sf"/>
</dbReference>
<evidence type="ECO:0000313" key="2">
    <source>
        <dbReference type="EMBL" id="KAL3806378.1"/>
    </source>
</evidence>
<feature type="signal peptide" evidence="1">
    <location>
        <begin position="1"/>
        <end position="27"/>
    </location>
</feature>
<organism evidence="2 3">
    <name type="scientific">Cyclostephanos tholiformis</name>
    <dbReference type="NCBI Taxonomy" id="382380"/>
    <lineage>
        <taxon>Eukaryota</taxon>
        <taxon>Sar</taxon>
        <taxon>Stramenopiles</taxon>
        <taxon>Ochrophyta</taxon>
        <taxon>Bacillariophyta</taxon>
        <taxon>Coscinodiscophyceae</taxon>
        <taxon>Thalassiosirophycidae</taxon>
        <taxon>Stephanodiscales</taxon>
        <taxon>Stephanodiscaceae</taxon>
        <taxon>Cyclostephanos</taxon>
    </lineage>
</organism>
<feature type="chain" id="PRO_5044855056" description="SET domain-containing protein" evidence="1">
    <location>
        <begin position="28"/>
        <end position="276"/>
    </location>
</feature>
<proteinExistence type="predicted"/>
<sequence length="276" mass="29466">MTPAATSGTTVVLVVIILAMLASATSAFEVGAIAVTRTSVLRRSIGPVPTSSSLFDVPPPTWPSSLSSLMPFMPSWHDCHESSSPPSYLHISPRILTGSASAALTYLSLVVSYDRPRGGVVPNAGLGLYATSTMTCGTLLGTYPGVLRPARSFHDGKCRTYPNAVSYSWMFADGAYVIDPTDEYGELRDVCRGGNPNVPLSLLIFSTVLRSWGVSTALCRINEPPMGAGGCSVTAREDLGTREVYLELTRDVSPGQELYLDYGLNYDRSGYGRPVP</sequence>
<dbReference type="EMBL" id="JALLPB020000820">
    <property type="protein sequence ID" value="KAL3806378.1"/>
    <property type="molecule type" value="Genomic_DNA"/>
</dbReference>
<reference evidence="2 3" key="1">
    <citation type="submission" date="2024-10" db="EMBL/GenBank/DDBJ databases">
        <title>Updated reference genomes for cyclostephanoid diatoms.</title>
        <authorList>
            <person name="Roberts W.R."/>
            <person name="Alverson A.J."/>
        </authorList>
    </citation>
    <scope>NUCLEOTIDE SEQUENCE [LARGE SCALE GENOMIC DNA]</scope>
    <source>
        <strain evidence="2 3">AJA228-03</strain>
    </source>
</reference>
<evidence type="ECO:0000256" key="1">
    <source>
        <dbReference type="SAM" id="SignalP"/>
    </source>
</evidence>
<dbReference type="Proteomes" id="UP001530377">
    <property type="component" value="Unassembled WGS sequence"/>
</dbReference>
<dbReference type="SUPFAM" id="SSF82199">
    <property type="entry name" value="SET domain"/>
    <property type="match status" value="1"/>
</dbReference>
<evidence type="ECO:0008006" key="4">
    <source>
        <dbReference type="Google" id="ProtNLM"/>
    </source>
</evidence>
<keyword evidence="1" id="KW-0732">Signal</keyword>
<evidence type="ECO:0000313" key="3">
    <source>
        <dbReference type="Proteomes" id="UP001530377"/>
    </source>
</evidence>